<proteinExistence type="predicted"/>
<comment type="catalytic activity">
    <reaction evidence="1">
        <text>S-ubiquitinyl-[E2 ubiquitin-conjugating enzyme]-L-cysteine + [acceptor protein]-L-lysine = [E2 ubiquitin-conjugating enzyme]-L-cysteine + N(6)-ubiquitinyl-[acceptor protein]-L-lysine.</text>
        <dbReference type="EC" id="2.3.2.27"/>
    </reaction>
</comment>
<dbReference type="Pfam" id="PF13639">
    <property type="entry name" value="zf-RING_2"/>
    <property type="match status" value="1"/>
</dbReference>
<organism evidence="8 9">
    <name type="scientific">Momordica charantia</name>
    <name type="common">Bitter gourd</name>
    <name type="synonym">Balsam pear</name>
    <dbReference type="NCBI Taxonomy" id="3673"/>
    <lineage>
        <taxon>Eukaryota</taxon>
        <taxon>Viridiplantae</taxon>
        <taxon>Streptophyta</taxon>
        <taxon>Embryophyta</taxon>
        <taxon>Tracheophyta</taxon>
        <taxon>Spermatophyta</taxon>
        <taxon>Magnoliopsida</taxon>
        <taxon>eudicotyledons</taxon>
        <taxon>Gunneridae</taxon>
        <taxon>Pentapetalae</taxon>
        <taxon>rosids</taxon>
        <taxon>fabids</taxon>
        <taxon>Cucurbitales</taxon>
        <taxon>Cucurbitaceae</taxon>
        <taxon>Momordiceae</taxon>
        <taxon>Momordica</taxon>
    </lineage>
</organism>
<keyword evidence="3" id="KW-0479">Metal-binding</keyword>
<dbReference type="InterPro" id="IPR013083">
    <property type="entry name" value="Znf_RING/FYVE/PHD"/>
</dbReference>
<evidence type="ECO:0000256" key="1">
    <source>
        <dbReference type="ARBA" id="ARBA00000900"/>
    </source>
</evidence>
<dbReference type="Gene3D" id="3.30.40.10">
    <property type="entry name" value="Zinc/RING finger domain, C3HC4 (zinc finger)"/>
    <property type="match status" value="1"/>
</dbReference>
<dbReference type="InterPro" id="IPR011016">
    <property type="entry name" value="Znf_RING-CH"/>
</dbReference>
<dbReference type="SMART" id="SM00744">
    <property type="entry name" value="RINGv"/>
    <property type="match status" value="1"/>
</dbReference>
<dbReference type="GO" id="GO:0005737">
    <property type="term" value="C:cytoplasm"/>
    <property type="evidence" value="ECO:0007669"/>
    <property type="project" value="TreeGrafter"/>
</dbReference>
<accession>A0A6J1BQW1</accession>
<evidence type="ECO:0000256" key="6">
    <source>
        <dbReference type="PROSITE-ProRule" id="PRU00175"/>
    </source>
</evidence>
<feature type="domain" description="RING-type" evidence="7">
    <location>
        <begin position="196"/>
        <end position="247"/>
    </location>
</feature>
<dbReference type="PROSITE" id="PS50089">
    <property type="entry name" value="ZF_RING_2"/>
    <property type="match status" value="1"/>
</dbReference>
<dbReference type="GO" id="GO:0016567">
    <property type="term" value="P:protein ubiquitination"/>
    <property type="evidence" value="ECO:0007669"/>
    <property type="project" value="TreeGrafter"/>
</dbReference>
<evidence type="ECO:0000256" key="5">
    <source>
        <dbReference type="ARBA" id="ARBA00022833"/>
    </source>
</evidence>
<dbReference type="PANTHER" id="PTHR15710">
    <property type="entry name" value="E3 UBIQUITIN-PROTEIN LIGASE PRAJA"/>
    <property type="match status" value="1"/>
</dbReference>
<keyword evidence="8" id="KW-1185">Reference proteome</keyword>
<evidence type="ECO:0000256" key="4">
    <source>
        <dbReference type="ARBA" id="ARBA00022771"/>
    </source>
</evidence>
<evidence type="ECO:0000256" key="2">
    <source>
        <dbReference type="ARBA" id="ARBA00012483"/>
    </source>
</evidence>
<dbReference type="RefSeq" id="XP_022131659.1">
    <property type="nucleotide sequence ID" value="XM_022275967.1"/>
</dbReference>
<keyword evidence="5" id="KW-0862">Zinc</keyword>
<gene>
    <name evidence="9" type="primary">LOC111004784</name>
</gene>
<sequence length="255" mass="29775">MDYLFRHRSIVRMTVEVQPPTPKPEQPPQTQPDPVEEIRLKFVAVVECSHFLVSTNNNFRTTTLTRRHESEKVPLVVHQIPIQILDHGPQSLHQFLSSKFPAYQNDTVFNIHTITDKIIATWAEIKQQQEQNLSVFVGKVLPLTVTLRLWNVVVTRHETPMEDRFMIPTSDFAVEEMLKRVKVEQQFDDDDQIRSCVICLEDISVNMEKEENGEVILLLLQMPCLHVFHEECIKKWLKSSHYCPICRFQMPTDSS</sequence>
<name>A0A6J1BQW1_MOMCH</name>
<dbReference type="Proteomes" id="UP000504603">
    <property type="component" value="Unplaced"/>
</dbReference>
<dbReference type="OrthoDB" id="4348522at2759"/>
<evidence type="ECO:0000313" key="8">
    <source>
        <dbReference type="Proteomes" id="UP000504603"/>
    </source>
</evidence>
<dbReference type="PANTHER" id="PTHR15710:SF77">
    <property type="entry name" value="RING-H2 FINGER PROTEIN ATL21B"/>
    <property type="match status" value="1"/>
</dbReference>
<dbReference type="InterPro" id="IPR001841">
    <property type="entry name" value="Znf_RING"/>
</dbReference>
<dbReference type="SMART" id="SM00184">
    <property type="entry name" value="RING"/>
    <property type="match status" value="1"/>
</dbReference>
<evidence type="ECO:0000259" key="7">
    <source>
        <dbReference type="PROSITE" id="PS50089"/>
    </source>
</evidence>
<protein>
    <recommendedName>
        <fullName evidence="2">RING-type E3 ubiquitin transferase</fullName>
        <ecNumber evidence="2">2.3.2.27</ecNumber>
    </recommendedName>
</protein>
<dbReference type="AlphaFoldDB" id="A0A6J1BQW1"/>
<reference evidence="9" key="1">
    <citation type="submission" date="2025-08" db="UniProtKB">
        <authorList>
            <consortium name="RefSeq"/>
        </authorList>
    </citation>
    <scope>IDENTIFICATION</scope>
    <source>
        <strain evidence="9">OHB3-1</strain>
    </source>
</reference>
<dbReference type="EC" id="2.3.2.27" evidence="2"/>
<dbReference type="SUPFAM" id="SSF57850">
    <property type="entry name" value="RING/U-box"/>
    <property type="match status" value="1"/>
</dbReference>
<dbReference type="GO" id="GO:0061630">
    <property type="term" value="F:ubiquitin protein ligase activity"/>
    <property type="evidence" value="ECO:0007669"/>
    <property type="project" value="UniProtKB-EC"/>
</dbReference>
<dbReference type="KEGG" id="mcha:111004784"/>
<dbReference type="GO" id="GO:0008270">
    <property type="term" value="F:zinc ion binding"/>
    <property type="evidence" value="ECO:0007669"/>
    <property type="project" value="UniProtKB-KW"/>
</dbReference>
<evidence type="ECO:0000313" key="9">
    <source>
        <dbReference type="RefSeq" id="XP_022131659.1"/>
    </source>
</evidence>
<dbReference type="GeneID" id="111004784"/>
<evidence type="ECO:0000256" key="3">
    <source>
        <dbReference type="ARBA" id="ARBA00022723"/>
    </source>
</evidence>
<keyword evidence="4 6" id="KW-0863">Zinc-finger</keyword>